<dbReference type="RefSeq" id="WP_184457060.1">
    <property type="nucleotide sequence ID" value="NZ_JACIFV010000009.1"/>
</dbReference>
<dbReference type="InterPro" id="IPR006450">
    <property type="entry name" value="Phage_HK97_gp6-like"/>
</dbReference>
<comment type="caution">
    <text evidence="1">The sequence shown here is derived from an EMBL/GenBank/DDBJ whole genome shotgun (WGS) entry which is preliminary data.</text>
</comment>
<dbReference type="EMBL" id="JACIFV010000009">
    <property type="protein sequence ID" value="MBB4192788.1"/>
    <property type="molecule type" value="Genomic_DNA"/>
</dbReference>
<dbReference type="NCBIfam" id="TIGR02215">
    <property type="entry name" value="phage_chp_gp8"/>
    <property type="match status" value="1"/>
</dbReference>
<dbReference type="NCBIfam" id="TIGR01560">
    <property type="entry name" value="put_DNA_pack"/>
    <property type="match status" value="1"/>
</dbReference>
<accession>A0A7W6MHG9</accession>
<proteinExistence type="predicted"/>
<dbReference type="InterPro" id="IPR011738">
    <property type="entry name" value="Phage_CHP"/>
</dbReference>
<gene>
    <name evidence="1" type="ORF">GGD53_002948</name>
</gene>
<dbReference type="AlphaFoldDB" id="A0A7W6MHG9"/>
<evidence type="ECO:0000313" key="1">
    <source>
        <dbReference type="EMBL" id="MBB4192788.1"/>
    </source>
</evidence>
<dbReference type="CDD" id="cd08054">
    <property type="entry name" value="gp6"/>
    <property type="match status" value="1"/>
</dbReference>
<evidence type="ECO:0000313" key="2">
    <source>
        <dbReference type="Proteomes" id="UP000524492"/>
    </source>
</evidence>
<reference evidence="1 2" key="1">
    <citation type="submission" date="2020-08" db="EMBL/GenBank/DDBJ databases">
        <title>Genomic Encyclopedia of Type Strains, Phase IV (KMG-V): Genome sequencing to study the core and pangenomes of soil and plant-associated prokaryotes.</title>
        <authorList>
            <person name="Whitman W."/>
        </authorList>
    </citation>
    <scope>NUCLEOTIDE SEQUENCE [LARGE SCALE GENOMIC DNA]</scope>
    <source>
        <strain evidence="1 2">SEMIA 4074</strain>
    </source>
</reference>
<dbReference type="Proteomes" id="UP000524492">
    <property type="component" value="Unassembled WGS sequence"/>
</dbReference>
<protein>
    <submittedName>
        <fullName evidence="1">Putative phiE125 gp8 family phage protein</fullName>
    </submittedName>
</protein>
<dbReference type="Gene3D" id="1.10.3230.30">
    <property type="entry name" value="Phage gp6-like head-tail connector protein"/>
    <property type="match status" value="1"/>
</dbReference>
<organism evidence="1 2">
    <name type="scientific">Rhizobium aethiopicum</name>
    <dbReference type="NCBI Taxonomy" id="1138170"/>
    <lineage>
        <taxon>Bacteria</taxon>
        <taxon>Pseudomonadati</taxon>
        <taxon>Pseudomonadota</taxon>
        <taxon>Alphaproteobacteria</taxon>
        <taxon>Hyphomicrobiales</taxon>
        <taxon>Rhizobiaceae</taxon>
        <taxon>Rhizobium/Agrobacterium group</taxon>
        <taxon>Rhizobium</taxon>
    </lineage>
</organism>
<name>A0A7W6MHG9_9HYPH</name>
<keyword evidence="2" id="KW-1185">Reference proteome</keyword>
<sequence>MNEWTRLVRTVAPASPVVSVDEAKRHLRVFHDDDNADITAMVAAATAAIEGPNGIGIALSPQTWRMSLDHFPCEIVVPLGPVTSVTSVAYTDASGSPATVSGLRFDLDTSPLRIWPARDTAWPEIYCEPGAVKVTFACGYATLPPDLRAAILLLVGHFYEHREAVTTDLKAVDLPMGVSSILERYRVGRFA</sequence>